<dbReference type="InterPro" id="IPR011049">
    <property type="entry name" value="Serralysin-like_metalloprot_C"/>
</dbReference>
<dbReference type="InterPro" id="IPR018511">
    <property type="entry name" value="Hemolysin-typ_Ca-bd_CS"/>
</dbReference>
<dbReference type="OrthoDB" id="9342475at2"/>
<dbReference type="RefSeq" id="WP_136962222.1">
    <property type="nucleotide sequence ID" value="NZ_CP039690.1"/>
</dbReference>
<keyword evidence="2" id="KW-1185">Reference proteome</keyword>
<dbReference type="SUPFAM" id="SSF51120">
    <property type="entry name" value="beta-Roll"/>
    <property type="match status" value="2"/>
</dbReference>
<reference evidence="1 2" key="1">
    <citation type="submission" date="2019-04" db="EMBL/GenBank/DDBJ databases">
        <title>Phreatobacter aquaticus sp. nov.</title>
        <authorList>
            <person name="Choi A."/>
        </authorList>
    </citation>
    <scope>NUCLEOTIDE SEQUENCE [LARGE SCALE GENOMIC DNA]</scope>
    <source>
        <strain evidence="1 2">KCTC 52518</strain>
    </source>
</reference>
<evidence type="ECO:0000313" key="1">
    <source>
        <dbReference type="EMBL" id="QCI66783.1"/>
    </source>
</evidence>
<dbReference type="EMBL" id="CP039690">
    <property type="protein sequence ID" value="QCI66783.1"/>
    <property type="molecule type" value="Genomic_DNA"/>
</dbReference>
<dbReference type="GO" id="GO:0005509">
    <property type="term" value="F:calcium ion binding"/>
    <property type="evidence" value="ECO:0007669"/>
    <property type="project" value="InterPro"/>
</dbReference>
<proteinExistence type="predicted"/>
<dbReference type="Pfam" id="PF00353">
    <property type="entry name" value="HemolysinCabind"/>
    <property type="match status" value="4"/>
</dbReference>
<sequence length="246" mass="25076">MNKSQASMHATSPLAALADPTDHVLNTADSFGFNFGIEPPPQFGTSGNDTMTAFSGGTAAKPSHTYGGDGNDKITGSSGVDVISGGNDDDLIQGVGGHDTLSGGNGKDIVYGGGDFDKLSGGNGDDWVAAAYNSKGAVLDGGIGNDTLVGSFMGATLNGGIGNDFLIARVAFNGATESFYDGGAGWDVMVLDKAMPGSDAFIETTASGDHVLHWISKTGQVQTDHVANIEQFNVGGTLYTWDQLLA</sequence>
<gene>
    <name evidence="1" type="ORF">E8M01_22595</name>
</gene>
<name>A0A4D7B7A4_9HYPH</name>
<dbReference type="Gene3D" id="2.160.20.160">
    <property type="match status" value="1"/>
</dbReference>
<dbReference type="KEGG" id="pstg:E8M01_22595"/>
<evidence type="ECO:0000313" key="2">
    <source>
        <dbReference type="Proteomes" id="UP000298781"/>
    </source>
</evidence>
<organism evidence="1 2">
    <name type="scientific">Phreatobacter stygius</name>
    <dbReference type="NCBI Taxonomy" id="1940610"/>
    <lineage>
        <taxon>Bacteria</taxon>
        <taxon>Pseudomonadati</taxon>
        <taxon>Pseudomonadota</taxon>
        <taxon>Alphaproteobacteria</taxon>
        <taxon>Hyphomicrobiales</taxon>
        <taxon>Phreatobacteraceae</taxon>
        <taxon>Phreatobacter</taxon>
    </lineage>
</organism>
<dbReference type="PRINTS" id="PR00313">
    <property type="entry name" value="CABNDNGRPT"/>
</dbReference>
<dbReference type="Proteomes" id="UP000298781">
    <property type="component" value="Chromosome"/>
</dbReference>
<evidence type="ECO:0008006" key="3">
    <source>
        <dbReference type="Google" id="ProtNLM"/>
    </source>
</evidence>
<dbReference type="InterPro" id="IPR001343">
    <property type="entry name" value="Hemolysn_Ca-bd"/>
</dbReference>
<protein>
    <recommendedName>
        <fullName evidence="3">Calcium-binding protein</fullName>
    </recommendedName>
</protein>
<dbReference type="AlphaFoldDB" id="A0A4D7B7A4"/>
<dbReference type="PROSITE" id="PS00330">
    <property type="entry name" value="HEMOLYSIN_CALCIUM"/>
    <property type="match status" value="2"/>
</dbReference>
<accession>A0A4D7B7A4</accession>